<reference evidence="2 3" key="1">
    <citation type="submission" date="2024-08" db="EMBL/GenBank/DDBJ databases">
        <authorList>
            <person name="Lu H."/>
        </authorList>
    </citation>
    <scope>NUCLEOTIDE SEQUENCE [LARGE SCALE GENOMIC DNA]</scope>
    <source>
        <strain evidence="2 3">LYH14W</strain>
    </source>
</reference>
<keyword evidence="1" id="KW-0812">Transmembrane</keyword>
<gene>
    <name evidence="2" type="ORF">ACG00Y_11795</name>
</gene>
<dbReference type="RefSeq" id="WP_394478982.1">
    <property type="nucleotide sequence ID" value="NZ_JBIGHV010000004.1"/>
</dbReference>
<protein>
    <recommendedName>
        <fullName evidence="4">SURF1-like protein</fullName>
    </recommendedName>
</protein>
<keyword evidence="1" id="KW-0472">Membrane</keyword>
<feature type="transmembrane region" description="Helical" evidence="1">
    <location>
        <begin position="12"/>
        <end position="30"/>
    </location>
</feature>
<keyword evidence="1" id="KW-1133">Transmembrane helix</keyword>
<evidence type="ECO:0000256" key="1">
    <source>
        <dbReference type="SAM" id="Phobius"/>
    </source>
</evidence>
<comment type="caution">
    <text evidence="2">The sequence shown here is derived from an EMBL/GenBank/DDBJ whole genome shotgun (WGS) entry which is preliminary data.</text>
</comment>
<feature type="transmembrane region" description="Helical" evidence="1">
    <location>
        <begin position="119"/>
        <end position="137"/>
    </location>
</feature>
<evidence type="ECO:0000313" key="2">
    <source>
        <dbReference type="EMBL" id="MFG6430601.1"/>
    </source>
</evidence>
<sequence length="149" mass="16614">MATRSRPPWVEAAFPLPFLLVAAGMNLGIWQNDADFLRGDVQQVEAIMVDAGPLERRTSRPRYSPTFQPVAGGAPFTLTTQPFVADELPPLGKPVVLLCSRYTPTHCRTPASQPQLPNYAFTGLWTLLSIGTAALIWQPMWRRRRRRAG</sequence>
<organism evidence="2 3">
    <name type="scientific">Pelomonas parva</name>
    <dbReference type="NCBI Taxonomy" id="3299032"/>
    <lineage>
        <taxon>Bacteria</taxon>
        <taxon>Pseudomonadati</taxon>
        <taxon>Pseudomonadota</taxon>
        <taxon>Betaproteobacteria</taxon>
        <taxon>Burkholderiales</taxon>
        <taxon>Sphaerotilaceae</taxon>
        <taxon>Roseateles</taxon>
    </lineage>
</organism>
<evidence type="ECO:0008006" key="4">
    <source>
        <dbReference type="Google" id="ProtNLM"/>
    </source>
</evidence>
<dbReference type="Proteomes" id="UP001606210">
    <property type="component" value="Unassembled WGS sequence"/>
</dbReference>
<keyword evidence="3" id="KW-1185">Reference proteome</keyword>
<proteinExistence type="predicted"/>
<name>A0ABW7F267_9BURK</name>
<accession>A0ABW7F267</accession>
<dbReference type="EMBL" id="JBIGHV010000004">
    <property type="protein sequence ID" value="MFG6430601.1"/>
    <property type="molecule type" value="Genomic_DNA"/>
</dbReference>
<evidence type="ECO:0000313" key="3">
    <source>
        <dbReference type="Proteomes" id="UP001606210"/>
    </source>
</evidence>